<dbReference type="Proteomes" id="UP000011135">
    <property type="component" value="Unassembled WGS sequence"/>
</dbReference>
<dbReference type="RefSeq" id="WP_009581020.1">
    <property type="nucleotide sequence ID" value="NZ_AMZN01000051.1"/>
</dbReference>
<proteinExistence type="predicted"/>
<organism evidence="1 2">
    <name type="scientific">Fulvivirga imtechensis AK7</name>
    <dbReference type="NCBI Taxonomy" id="1237149"/>
    <lineage>
        <taxon>Bacteria</taxon>
        <taxon>Pseudomonadati</taxon>
        <taxon>Bacteroidota</taxon>
        <taxon>Cytophagia</taxon>
        <taxon>Cytophagales</taxon>
        <taxon>Fulvivirgaceae</taxon>
        <taxon>Fulvivirga</taxon>
    </lineage>
</organism>
<dbReference type="EMBL" id="AMZN01000051">
    <property type="protein sequence ID" value="ELR70656.1"/>
    <property type="molecule type" value="Genomic_DNA"/>
</dbReference>
<reference evidence="1 2" key="1">
    <citation type="submission" date="2012-12" db="EMBL/GenBank/DDBJ databases">
        <title>Genome assembly of Fulvivirga imtechensis AK7.</title>
        <authorList>
            <person name="Nupur N."/>
            <person name="Khatri I."/>
            <person name="Kumar R."/>
            <person name="Subramanian S."/>
            <person name="Pinnaka A."/>
        </authorList>
    </citation>
    <scope>NUCLEOTIDE SEQUENCE [LARGE SCALE GENOMIC DNA]</scope>
    <source>
        <strain evidence="1 2">AK7</strain>
    </source>
</reference>
<protein>
    <submittedName>
        <fullName evidence="1">Uncharacterized protein</fullName>
    </submittedName>
</protein>
<sequence>MNAEEKRKKLIRFLDRKAFDPVLRKSENDFLNVHEREKFRRIKECTEREKQRFHNEFHTPVEVKQNYLSDLNSQAAKRVNRKLGDLNLPQLPEFKNEFLELCNKLRV</sequence>
<accession>L8JNW7</accession>
<evidence type="ECO:0000313" key="1">
    <source>
        <dbReference type="EMBL" id="ELR70656.1"/>
    </source>
</evidence>
<dbReference type="STRING" id="1237149.C900_03637"/>
<dbReference type="OrthoDB" id="8082779at2"/>
<name>L8JNW7_9BACT</name>
<dbReference type="AlphaFoldDB" id="L8JNW7"/>
<evidence type="ECO:0000313" key="2">
    <source>
        <dbReference type="Proteomes" id="UP000011135"/>
    </source>
</evidence>
<comment type="caution">
    <text evidence="1">The sequence shown here is derived from an EMBL/GenBank/DDBJ whole genome shotgun (WGS) entry which is preliminary data.</text>
</comment>
<gene>
    <name evidence="1" type="ORF">C900_03637</name>
</gene>
<keyword evidence="2" id="KW-1185">Reference proteome</keyword>